<comment type="caution">
    <text evidence="1">The sequence shown here is derived from an EMBL/GenBank/DDBJ whole genome shotgun (WGS) entry which is preliminary data.</text>
</comment>
<sequence length="202" mass="23565">MKKIYWIILYLVSVSILFANPAKLIEFKSIGFSIEKPNTWEEVTSEEFLDSKNRVYLDSKTLTKLLHESREVPLFSIRKGDPEIEKYLTTINIKAQKSDLEFNNIPADLRTYLFRLSLVLKNFDYIVEPKTVRINGNLAGYALFSHSILDEENNETKVVSAFWIFPMKDHIYLVGSGFLYEDFESFLDEIKQIVGTIKFSKR</sequence>
<reference evidence="2" key="1">
    <citation type="journal article" date="2019" name="PLoS Negl. Trop. Dis.">
        <title>Revisiting the worldwide diversity of Leptospira species in the environment.</title>
        <authorList>
            <person name="Vincent A.T."/>
            <person name="Schiettekatte O."/>
            <person name="Bourhy P."/>
            <person name="Veyrier F.J."/>
            <person name="Picardeau M."/>
        </authorList>
    </citation>
    <scope>NUCLEOTIDE SEQUENCE [LARGE SCALE GENOMIC DNA]</scope>
    <source>
        <strain evidence="2">201800278</strain>
    </source>
</reference>
<dbReference type="RefSeq" id="WP_135571972.1">
    <property type="nucleotide sequence ID" value="NZ_RQFN01000024.1"/>
</dbReference>
<name>A0ABY2LME3_9LEPT</name>
<proteinExistence type="predicted"/>
<dbReference type="EMBL" id="RQFO01000017">
    <property type="protein sequence ID" value="TGL00339.1"/>
    <property type="molecule type" value="Genomic_DNA"/>
</dbReference>
<organism evidence="1 2">
    <name type="scientific">Leptospira montravelensis</name>
    <dbReference type="NCBI Taxonomy" id="2484961"/>
    <lineage>
        <taxon>Bacteria</taxon>
        <taxon>Pseudomonadati</taxon>
        <taxon>Spirochaetota</taxon>
        <taxon>Spirochaetia</taxon>
        <taxon>Leptospirales</taxon>
        <taxon>Leptospiraceae</taxon>
        <taxon>Leptospira</taxon>
    </lineage>
</organism>
<dbReference type="Proteomes" id="UP000297465">
    <property type="component" value="Unassembled WGS sequence"/>
</dbReference>
<evidence type="ECO:0000313" key="1">
    <source>
        <dbReference type="EMBL" id="TGL00339.1"/>
    </source>
</evidence>
<evidence type="ECO:0000313" key="2">
    <source>
        <dbReference type="Proteomes" id="UP000297465"/>
    </source>
</evidence>
<accession>A0ABY2LME3</accession>
<protein>
    <submittedName>
        <fullName evidence="1">Uncharacterized protein</fullName>
    </submittedName>
</protein>
<gene>
    <name evidence="1" type="ORF">EHQ31_16175</name>
</gene>
<keyword evidence="2" id="KW-1185">Reference proteome</keyword>